<proteinExistence type="predicted"/>
<evidence type="ECO:0000313" key="3">
    <source>
        <dbReference type="Proteomes" id="UP000602653"/>
    </source>
</evidence>
<accession>A0ABX7IL38</accession>
<feature type="transmembrane region" description="Helical" evidence="1">
    <location>
        <begin position="231"/>
        <end position="254"/>
    </location>
</feature>
<reference evidence="2 3" key="1">
    <citation type="submission" date="2021-02" db="EMBL/GenBank/DDBJ databases">
        <title>Complete Genome Sequence of Arcanobacterium phocisimile strain DSM 26142T from a harbour seal.</title>
        <authorList>
            <person name="Borowiak M."/>
            <person name="Alssahen M."/>
            <person name="Malorny B."/>
            <person name="Laemmler C."/>
            <person name="Siebert U."/>
            <person name="Ploetz M."/>
            <person name="Abdulmawjood A."/>
        </authorList>
    </citation>
    <scope>NUCLEOTIDE SEQUENCE [LARGE SCALE GENOMIC DNA]</scope>
    <source>
        <strain evidence="2 3">DSM 26142</strain>
    </source>
</reference>
<dbReference type="RefSeq" id="WP_204425457.1">
    <property type="nucleotide sequence ID" value="NZ_CP070228.1"/>
</dbReference>
<dbReference type="EMBL" id="CP070228">
    <property type="protein sequence ID" value="QRV02825.1"/>
    <property type="molecule type" value="Genomic_DNA"/>
</dbReference>
<feature type="transmembrane region" description="Helical" evidence="1">
    <location>
        <begin position="73"/>
        <end position="94"/>
    </location>
</feature>
<evidence type="ECO:0000256" key="1">
    <source>
        <dbReference type="SAM" id="Phobius"/>
    </source>
</evidence>
<feature type="transmembrane region" description="Helical" evidence="1">
    <location>
        <begin position="20"/>
        <end position="43"/>
    </location>
</feature>
<protein>
    <recommendedName>
        <fullName evidence="4">ABC-2 family transporter protein</fullName>
    </recommendedName>
</protein>
<organism evidence="2 3">
    <name type="scientific">Arcanobacterium phocisimile</name>
    <dbReference type="NCBI Taxonomy" id="1302235"/>
    <lineage>
        <taxon>Bacteria</taxon>
        <taxon>Bacillati</taxon>
        <taxon>Actinomycetota</taxon>
        <taxon>Actinomycetes</taxon>
        <taxon>Actinomycetales</taxon>
        <taxon>Actinomycetaceae</taxon>
        <taxon>Arcanobacterium</taxon>
    </lineage>
</organism>
<sequence length="260" mass="28249">MKPIKSEFIRFWSMTEAYLAMLPVAILSLVFSVINIGVINAVLVGDLESQQLDPSLASKPLATLLSEGYLGPVYQSAVIFIPLAVAYLANLEYIHGDHEEAILIPGSLMARRIGTIACMGLWSILTTLCAAIINFAVCLILLDPAGQSQVSVVDAFAVCLRVFVFSLLFTTLALAISAITQRLFTSIIILIGLFMVSLAGVFMRLLPPLHNALPLIGGKSFAFYDPAQGPFSVVASFWLLIAWMIIPALVYLFVAGLRRR</sequence>
<feature type="transmembrane region" description="Helical" evidence="1">
    <location>
        <begin position="115"/>
        <end position="142"/>
    </location>
</feature>
<evidence type="ECO:0008006" key="4">
    <source>
        <dbReference type="Google" id="ProtNLM"/>
    </source>
</evidence>
<keyword evidence="1" id="KW-1133">Transmembrane helix</keyword>
<keyword evidence="1" id="KW-0472">Membrane</keyword>
<evidence type="ECO:0000313" key="2">
    <source>
        <dbReference type="EMBL" id="QRV02825.1"/>
    </source>
</evidence>
<gene>
    <name evidence="2" type="ORF">JTE88_03625</name>
</gene>
<feature type="transmembrane region" description="Helical" evidence="1">
    <location>
        <begin position="183"/>
        <end position="206"/>
    </location>
</feature>
<dbReference type="Proteomes" id="UP000602653">
    <property type="component" value="Chromosome"/>
</dbReference>
<feature type="transmembrane region" description="Helical" evidence="1">
    <location>
        <begin position="154"/>
        <end position="176"/>
    </location>
</feature>
<keyword evidence="1" id="KW-0812">Transmembrane</keyword>
<name>A0ABX7IL38_9ACTO</name>
<keyword evidence="3" id="KW-1185">Reference proteome</keyword>